<protein>
    <submittedName>
        <fullName evidence="2">Nitroreductase family protein</fullName>
    </submittedName>
</protein>
<sequence>MEMVSDEDSLKSLIQHAVLAPSSHNTQPWRFRLSAPSIELYADLERALPVNDPQNRELYISCGCALMNLRVAVANAGWSSRVELLPDVSDRTLLARITIENAPVDVALAKLFDAMLLRRTYRNRFKEEPLEAALQELLRHAAEMEQACLNIIATEDKRDELIKLVREGDSLQWQNETWRRELAQWLHSGRQGDGLKVPGLVAPLVRGVVRHFDMGRSMASQDSFLADESPVLMLLSTEGDAPRAWLQAGQALQRVLLEAQRHGVQASYLNQPIQVAELRPQVQQAFAMDEFPQILLRMGYPDELLPASPRRPVDEVVAE</sequence>
<keyword evidence="3" id="KW-1185">Reference proteome</keyword>
<reference evidence="2 3" key="1">
    <citation type="journal article" date="2019" name="Int. J. Syst. Evol. Microbiol.">
        <title>The Global Catalogue of Microorganisms (GCM) 10K type strain sequencing project: providing services to taxonomists for standard genome sequencing and annotation.</title>
        <authorList>
            <consortium name="The Broad Institute Genomics Platform"/>
            <consortium name="The Broad Institute Genome Sequencing Center for Infectious Disease"/>
            <person name="Wu L."/>
            <person name="Ma J."/>
        </authorList>
    </citation>
    <scope>NUCLEOTIDE SEQUENCE [LARGE SCALE GENOMIC DNA]</scope>
    <source>
        <strain evidence="2 3">JCM 15134</strain>
    </source>
</reference>
<dbReference type="Pfam" id="PF00881">
    <property type="entry name" value="Nitroreductase"/>
    <property type="match status" value="1"/>
</dbReference>
<dbReference type="Gene3D" id="3.40.109.10">
    <property type="entry name" value="NADH Oxidase"/>
    <property type="match status" value="2"/>
</dbReference>
<dbReference type="InterPro" id="IPR000415">
    <property type="entry name" value="Nitroreductase-like"/>
</dbReference>
<dbReference type="InterPro" id="IPR050627">
    <property type="entry name" value="Nitroreductase/BluB"/>
</dbReference>
<proteinExistence type="predicted"/>
<dbReference type="SUPFAM" id="SSF55469">
    <property type="entry name" value="FMN-dependent nitroreductase-like"/>
    <property type="match status" value="2"/>
</dbReference>
<dbReference type="PANTHER" id="PTHR23026">
    <property type="entry name" value="NADPH NITROREDUCTASE"/>
    <property type="match status" value="1"/>
</dbReference>
<evidence type="ECO:0000313" key="3">
    <source>
        <dbReference type="Proteomes" id="UP001499915"/>
    </source>
</evidence>
<dbReference type="Proteomes" id="UP001499915">
    <property type="component" value="Unassembled WGS sequence"/>
</dbReference>
<evidence type="ECO:0000259" key="1">
    <source>
        <dbReference type="Pfam" id="PF00881"/>
    </source>
</evidence>
<organism evidence="2 3">
    <name type="scientific">Marinobacterium maritimum</name>
    <dbReference type="NCBI Taxonomy" id="500162"/>
    <lineage>
        <taxon>Bacteria</taxon>
        <taxon>Pseudomonadati</taxon>
        <taxon>Pseudomonadota</taxon>
        <taxon>Gammaproteobacteria</taxon>
        <taxon>Oceanospirillales</taxon>
        <taxon>Oceanospirillaceae</taxon>
        <taxon>Marinobacterium</taxon>
    </lineage>
</organism>
<dbReference type="InterPro" id="IPR029479">
    <property type="entry name" value="Nitroreductase"/>
</dbReference>
<accession>A0ABN1I7D4</accession>
<name>A0ABN1I7D4_9GAMM</name>
<dbReference type="PANTHER" id="PTHR23026:SF123">
    <property type="entry name" value="NAD(P)H NITROREDUCTASE RV3131-RELATED"/>
    <property type="match status" value="1"/>
</dbReference>
<comment type="caution">
    <text evidence="2">The sequence shown here is derived from an EMBL/GenBank/DDBJ whole genome shotgun (WGS) entry which is preliminary data.</text>
</comment>
<feature type="domain" description="Nitroreductase" evidence="1">
    <location>
        <begin position="154"/>
        <end position="300"/>
    </location>
</feature>
<dbReference type="NCBIfam" id="NF047509">
    <property type="entry name" value="Rv3131_FMN_oxido"/>
    <property type="match status" value="1"/>
</dbReference>
<dbReference type="RefSeq" id="WP_343805959.1">
    <property type="nucleotide sequence ID" value="NZ_BAAAET010000003.1"/>
</dbReference>
<evidence type="ECO:0000313" key="2">
    <source>
        <dbReference type="EMBL" id="GAA0694484.1"/>
    </source>
</evidence>
<gene>
    <name evidence="2" type="ORF">GCM10009104_22470</name>
</gene>
<dbReference type="EMBL" id="BAAAET010000003">
    <property type="protein sequence ID" value="GAA0694484.1"/>
    <property type="molecule type" value="Genomic_DNA"/>
</dbReference>